<name>A0A9P7Z838_9HELO</name>
<keyword evidence="2" id="KW-0489">Methyltransferase</keyword>
<keyword evidence="2" id="KW-0808">Transferase</keyword>
<accession>A0A9P7Z838</accession>
<dbReference type="PANTHER" id="PTHR43591:SF108">
    <property type="entry name" value="S-ADENOSYL-L-METHIONINE-DEPENDENT METHYLTRANSFERASE"/>
    <property type="match status" value="1"/>
</dbReference>
<feature type="region of interest" description="Disordered" evidence="1">
    <location>
        <begin position="48"/>
        <end position="67"/>
    </location>
</feature>
<dbReference type="EMBL" id="MU253779">
    <property type="protein sequence ID" value="KAG9247179.1"/>
    <property type="molecule type" value="Genomic_DNA"/>
</dbReference>
<feature type="region of interest" description="Disordered" evidence="1">
    <location>
        <begin position="192"/>
        <end position="218"/>
    </location>
</feature>
<dbReference type="Proteomes" id="UP000887226">
    <property type="component" value="Unassembled WGS sequence"/>
</dbReference>
<dbReference type="GO" id="GO:0032259">
    <property type="term" value="P:methylation"/>
    <property type="evidence" value="ECO:0007669"/>
    <property type="project" value="UniProtKB-KW"/>
</dbReference>
<gene>
    <name evidence="2" type="ORF">BJ878DRAFT_493637</name>
</gene>
<dbReference type="GO" id="GO:0008168">
    <property type="term" value="F:methyltransferase activity"/>
    <property type="evidence" value="ECO:0007669"/>
    <property type="project" value="UniProtKB-KW"/>
</dbReference>
<comment type="caution">
    <text evidence="2">The sequence shown here is derived from an EMBL/GenBank/DDBJ whole genome shotgun (WGS) entry which is preliminary data.</text>
</comment>
<dbReference type="SUPFAM" id="SSF53335">
    <property type="entry name" value="S-adenosyl-L-methionine-dependent methyltransferases"/>
    <property type="match status" value="1"/>
</dbReference>
<evidence type="ECO:0000256" key="1">
    <source>
        <dbReference type="SAM" id="MobiDB-lite"/>
    </source>
</evidence>
<dbReference type="CDD" id="cd02440">
    <property type="entry name" value="AdoMet_MTases"/>
    <property type="match status" value="1"/>
</dbReference>
<reference evidence="2" key="1">
    <citation type="journal article" date="2021" name="IMA Fungus">
        <title>Genomic characterization of three marine fungi, including Emericellopsis atlantica sp. nov. with signatures of a generalist lifestyle and marine biomass degradation.</title>
        <authorList>
            <person name="Hagestad O.C."/>
            <person name="Hou L."/>
            <person name="Andersen J.H."/>
            <person name="Hansen E.H."/>
            <person name="Altermark B."/>
            <person name="Li C."/>
            <person name="Kuhnert E."/>
            <person name="Cox R.J."/>
            <person name="Crous P.W."/>
            <person name="Spatafora J.W."/>
            <person name="Lail K."/>
            <person name="Amirebrahimi M."/>
            <person name="Lipzen A."/>
            <person name="Pangilinan J."/>
            <person name="Andreopoulos W."/>
            <person name="Hayes R.D."/>
            <person name="Ng V."/>
            <person name="Grigoriev I.V."/>
            <person name="Jackson S.A."/>
            <person name="Sutton T.D.S."/>
            <person name="Dobson A.D.W."/>
            <person name="Rama T."/>
        </authorList>
    </citation>
    <scope>NUCLEOTIDE SEQUENCE</scope>
    <source>
        <strain evidence="2">TRa3180A</strain>
    </source>
</reference>
<feature type="compositionally biased region" description="Basic and acidic residues" evidence="1">
    <location>
        <begin position="206"/>
        <end position="218"/>
    </location>
</feature>
<keyword evidence="3" id="KW-1185">Reference proteome</keyword>
<protein>
    <submittedName>
        <fullName evidence="2">S-adenosyl-L-methionine-dependent methyltransferase</fullName>
    </submittedName>
</protein>
<evidence type="ECO:0000313" key="2">
    <source>
        <dbReference type="EMBL" id="KAG9247179.1"/>
    </source>
</evidence>
<sequence length="281" mass="30591">MTEWVEKNKAHFNEAASTYNAKFSKTILQIIDKIQARRDWIGVDWIEDSSEDSENSNSSAANPSAGNEGKTVKLLDYACGTGLISRAFAPYVSQCIGVDISESMVNEYNAGATNQGIAEDEMHAVVGDLIAPTPSATLSGAKFEGFDIAAVGMGWHHFENPLLAAHRLADRLKVGGVLFIIDFLPFDDPKSAQAQAHSHGASHHHAHEEGKGKHSENEEISHQAVRFITHFGFSEDEMMKVFESAGVGGGFEYMTLGEGTVFKHSGQDMKRSVFMARGTKL</sequence>
<feature type="compositionally biased region" description="Low complexity" evidence="1">
    <location>
        <begin position="55"/>
        <end position="67"/>
    </location>
</feature>
<organism evidence="2 3">
    <name type="scientific">Calycina marina</name>
    <dbReference type="NCBI Taxonomy" id="1763456"/>
    <lineage>
        <taxon>Eukaryota</taxon>
        <taxon>Fungi</taxon>
        <taxon>Dikarya</taxon>
        <taxon>Ascomycota</taxon>
        <taxon>Pezizomycotina</taxon>
        <taxon>Leotiomycetes</taxon>
        <taxon>Helotiales</taxon>
        <taxon>Pezizellaceae</taxon>
        <taxon>Calycina</taxon>
    </lineage>
</organism>
<dbReference type="PANTHER" id="PTHR43591">
    <property type="entry name" value="METHYLTRANSFERASE"/>
    <property type="match status" value="1"/>
</dbReference>
<dbReference type="AlphaFoldDB" id="A0A9P7Z838"/>
<proteinExistence type="predicted"/>
<evidence type="ECO:0000313" key="3">
    <source>
        <dbReference type="Proteomes" id="UP000887226"/>
    </source>
</evidence>
<dbReference type="InterPro" id="IPR029063">
    <property type="entry name" value="SAM-dependent_MTases_sf"/>
</dbReference>
<dbReference type="OrthoDB" id="3647at2759"/>
<dbReference type="Gene3D" id="3.40.50.150">
    <property type="entry name" value="Vaccinia Virus protein VP39"/>
    <property type="match status" value="1"/>
</dbReference>
<dbReference type="Pfam" id="PF13489">
    <property type="entry name" value="Methyltransf_23"/>
    <property type="match status" value="1"/>
</dbReference>